<protein>
    <submittedName>
        <fullName evidence="1">Protein of uncharacterized function (DUF1198)</fullName>
    </submittedName>
</protein>
<dbReference type="AlphaFoldDB" id="A0A485CTA1"/>
<dbReference type="Pfam" id="PF06711">
    <property type="entry name" value="DUF1198"/>
    <property type="match status" value="1"/>
</dbReference>
<reference evidence="1 2" key="1">
    <citation type="submission" date="2019-03" db="EMBL/GenBank/DDBJ databases">
        <authorList>
            <consortium name="Pathogen Informatics"/>
        </authorList>
    </citation>
    <scope>NUCLEOTIDE SEQUENCE [LARGE SCALE GENOMIC DNA]</scope>
    <source>
        <strain evidence="1 2">NCTC13038</strain>
    </source>
</reference>
<proteinExistence type="predicted"/>
<name>A0A485CTA1_RAOTE</name>
<sequence length="193" mass="21969">MVWIILATLGVVFVVGFRVLTSDSRRAIKRLNERLGITPVAIESMIDQFGKTAGTEFIRYLERPDEAHLQNAAQVLLIWQVCIVDGSEENLNSWYRLLRKARLAAPITDAQIRLTLGFMREIEPDPQELNAFQLRYNQLFLPEEGGVLSALISRVIALPICLVVEFIHELRSGYLTERGNERKVVKTLNSSQF</sequence>
<gene>
    <name evidence="1" type="ORF">NCTC13038_05717</name>
</gene>
<evidence type="ECO:0000313" key="2">
    <source>
        <dbReference type="Proteomes" id="UP000332594"/>
    </source>
</evidence>
<organism evidence="1 2">
    <name type="scientific">Raoultella terrigena</name>
    <name type="common">Klebsiella terrigena</name>
    <dbReference type="NCBI Taxonomy" id="577"/>
    <lineage>
        <taxon>Bacteria</taxon>
        <taxon>Pseudomonadati</taxon>
        <taxon>Pseudomonadota</taxon>
        <taxon>Gammaproteobacteria</taxon>
        <taxon>Enterobacterales</taxon>
        <taxon>Enterobacteriaceae</taxon>
        <taxon>Klebsiella/Raoultella group</taxon>
        <taxon>Raoultella</taxon>
    </lineage>
</organism>
<evidence type="ECO:0000313" key="1">
    <source>
        <dbReference type="EMBL" id="VFS88032.1"/>
    </source>
</evidence>
<dbReference type="InterPro" id="IPR009587">
    <property type="entry name" value="DUF1198"/>
</dbReference>
<accession>A0A485CTA1</accession>
<dbReference type="EMBL" id="CAADJG010000002">
    <property type="protein sequence ID" value="VFS88032.1"/>
    <property type="molecule type" value="Genomic_DNA"/>
</dbReference>
<dbReference type="Proteomes" id="UP000332594">
    <property type="component" value="Unassembled WGS sequence"/>
</dbReference>